<dbReference type="RefSeq" id="WP_188336705.1">
    <property type="nucleotide sequence ID" value="NZ_CP061281.1"/>
</dbReference>
<dbReference type="KEGG" id="sxn:IAG42_10200"/>
<evidence type="ECO:0000313" key="1">
    <source>
        <dbReference type="EMBL" id="QNS03962.1"/>
    </source>
</evidence>
<sequence>MAPAQPYDVALDLGTLRVLPSAGHDGLVRPLLLAAEPGPGPTDVTALERSLDHPTFSFLEHAHGRGFDVCLIGYADGDGPLDQLSGPVRQAVGHALRTRAGAEPLTVGGVGRGALAARHALLRMEEEGLHPETRFHYAVNSAEPSAEEAEYLTRRGNLPKTTENVKLITLSPEADTGSAPLLDPAYDDVYVTPAPGPGPGPLLPEDLATCLLNCLTAPAGSRL</sequence>
<protein>
    <submittedName>
        <fullName evidence="1">Uncharacterized protein</fullName>
    </submittedName>
</protein>
<dbReference type="AlphaFoldDB" id="A0A7H1B5F7"/>
<reference evidence="1 2" key="1">
    <citation type="submission" date="2020-09" db="EMBL/GenBank/DDBJ databases">
        <title>A novel species.</title>
        <authorList>
            <person name="Gao J."/>
        </authorList>
    </citation>
    <scope>NUCLEOTIDE SEQUENCE [LARGE SCALE GENOMIC DNA]</scope>
    <source>
        <strain evidence="1 2">CRXT-Y-14</strain>
    </source>
</reference>
<name>A0A7H1B5F7_9ACTN</name>
<dbReference type="EMBL" id="CP061281">
    <property type="protein sequence ID" value="QNS03962.1"/>
    <property type="molecule type" value="Genomic_DNA"/>
</dbReference>
<organism evidence="1 2">
    <name type="scientific">Streptomyces xanthii</name>
    <dbReference type="NCBI Taxonomy" id="2768069"/>
    <lineage>
        <taxon>Bacteria</taxon>
        <taxon>Bacillati</taxon>
        <taxon>Actinomycetota</taxon>
        <taxon>Actinomycetes</taxon>
        <taxon>Kitasatosporales</taxon>
        <taxon>Streptomycetaceae</taxon>
        <taxon>Streptomyces</taxon>
    </lineage>
</organism>
<keyword evidence="2" id="KW-1185">Reference proteome</keyword>
<proteinExistence type="predicted"/>
<accession>A0A7H1B5F7</accession>
<evidence type="ECO:0000313" key="2">
    <source>
        <dbReference type="Proteomes" id="UP000516428"/>
    </source>
</evidence>
<dbReference type="Proteomes" id="UP000516428">
    <property type="component" value="Chromosome"/>
</dbReference>
<gene>
    <name evidence="1" type="ORF">IAG42_10200</name>
</gene>